<dbReference type="GO" id="GO:0043190">
    <property type="term" value="C:ATP-binding cassette (ABC) transporter complex"/>
    <property type="evidence" value="ECO:0007669"/>
    <property type="project" value="InterPro"/>
</dbReference>
<dbReference type="RefSeq" id="WP_109748372.1">
    <property type="nucleotide sequence ID" value="NZ_CABJAT010000001.1"/>
</dbReference>
<dbReference type="PIRSF" id="PIRSF006648">
    <property type="entry name" value="DrrB"/>
    <property type="match status" value="1"/>
</dbReference>
<evidence type="ECO:0000256" key="5">
    <source>
        <dbReference type="ARBA" id="ARBA00022519"/>
    </source>
</evidence>
<evidence type="ECO:0000256" key="6">
    <source>
        <dbReference type="ARBA" id="ARBA00022692"/>
    </source>
</evidence>
<evidence type="ECO:0000256" key="8">
    <source>
        <dbReference type="ARBA" id="ARBA00023136"/>
    </source>
</evidence>
<keyword evidence="4 9" id="KW-1003">Cell membrane</keyword>
<reference evidence="11 12" key="1">
    <citation type="submission" date="2018-05" db="EMBL/GenBank/DDBJ databases">
        <authorList>
            <person name="Goeker M."/>
            <person name="Huntemann M."/>
            <person name="Clum A."/>
            <person name="Pillay M."/>
            <person name="Palaniappan K."/>
            <person name="Varghese N."/>
            <person name="Mikhailova N."/>
            <person name="Stamatis D."/>
            <person name="Reddy T."/>
            <person name="Daum C."/>
            <person name="Shapiro N."/>
            <person name="Ivanova N."/>
            <person name="Kyrpides N."/>
            <person name="Woyke T."/>
        </authorList>
    </citation>
    <scope>NUCLEOTIDE SEQUENCE [LARGE SCALE GENOMIC DNA]</scope>
    <source>
        <strain evidence="11 12">DSM 26524</strain>
    </source>
</reference>
<dbReference type="GO" id="GO:0015920">
    <property type="term" value="P:lipopolysaccharide transport"/>
    <property type="evidence" value="ECO:0007669"/>
    <property type="project" value="TreeGrafter"/>
</dbReference>
<dbReference type="EMBL" id="QGGY01000017">
    <property type="protein sequence ID" value="PWJ72625.1"/>
    <property type="molecule type" value="Genomic_DNA"/>
</dbReference>
<dbReference type="PANTHER" id="PTHR30413:SF8">
    <property type="entry name" value="TRANSPORT PERMEASE PROTEIN"/>
    <property type="match status" value="1"/>
</dbReference>
<comment type="subcellular location">
    <subcellularLocation>
        <location evidence="1">Cell inner membrane</location>
        <topology evidence="1">Multi-pass membrane protein</topology>
    </subcellularLocation>
    <subcellularLocation>
        <location evidence="9">Cell membrane</location>
        <topology evidence="9">Multi-pass membrane protein</topology>
    </subcellularLocation>
</comment>
<feature type="transmembrane region" description="Helical" evidence="9">
    <location>
        <begin position="233"/>
        <end position="251"/>
    </location>
</feature>
<proteinExistence type="inferred from homology"/>
<protein>
    <recommendedName>
        <fullName evidence="9">Transport permease protein</fullName>
    </recommendedName>
</protein>
<evidence type="ECO:0000256" key="9">
    <source>
        <dbReference type="RuleBase" id="RU361157"/>
    </source>
</evidence>
<keyword evidence="12" id="KW-1185">Reference proteome</keyword>
<dbReference type="PANTHER" id="PTHR30413">
    <property type="entry name" value="INNER MEMBRANE TRANSPORT PERMEASE"/>
    <property type="match status" value="1"/>
</dbReference>
<dbReference type="InterPro" id="IPR013525">
    <property type="entry name" value="ABC2_TM"/>
</dbReference>
<evidence type="ECO:0000256" key="1">
    <source>
        <dbReference type="ARBA" id="ARBA00004429"/>
    </source>
</evidence>
<dbReference type="InterPro" id="IPR047817">
    <property type="entry name" value="ABC2_TM_bact-type"/>
</dbReference>
<dbReference type="AlphaFoldDB" id="A0AB73SYU6"/>
<dbReference type="PRINTS" id="PR00164">
    <property type="entry name" value="ABC2TRNSPORT"/>
</dbReference>
<keyword evidence="7 9" id="KW-1133">Transmembrane helix</keyword>
<gene>
    <name evidence="11" type="ORF">C7383_11796</name>
</gene>
<comment type="caution">
    <text evidence="11">The sequence shown here is derived from an EMBL/GenBank/DDBJ whole genome shotgun (WGS) entry which is preliminary data.</text>
</comment>
<dbReference type="PROSITE" id="PS51012">
    <property type="entry name" value="ABC_TM2"/>
    <property type="match status" value="1"/>
</dbReference>
<feature type="transmembrane region" description="Helical" evidence="9">
    <location>
        <begin position="62"/>
        <end position="79"/>
    </location>
</feature>
<keyword evidence="5" id="KW-0997">Cell inner membrane</keyword>
<evidence type="ECO:0000256" key="3">
    <source>
        <dbReference type="ARBA" id="ARBA00022448"/>
    </source>
</evidence>
<evidence type="ECO:0000313" key="12">
    <source>
        <dbReference type="Proteomes" id="UP000245412"/>
    </source>
</evidence>
<dbReference type="InterPro" id="IPR000412">
    <property type="entry name" value="ABC_2_transport"/>
</dbReference>
<feature type="transmembrane region" description="Helical" evidence="9">
    <location>
        <begin position="33"/>
        <end position="56"/>
    </location>
</feature>
<feature type="transmembrane region" description="Helical" evidence="9">
    <location>
        <begin position="174"/>
        <end position="193"/>
    </location>
</feature>
<evidence type="ECO:0000256" key="7">
    <source>
        <dbReference type="ARBA" id="ARBA00022989"/>
    </source>
</evidence>
<dbReference type="GO" id="GO:0140359">
    <property type="term" value="F:ABC-type transporter activity"/>
    <property type="evidence" value="ECO:0007669"/>
    <property type="project" value="InterPro"/>
</dbReference>
<comment type="similarity">
    <text evidence="2 9">Belongs to the ABC-2 integral membrane protein family.</text>
</comment>
<keyword evidence="8 9" id="KW-0472">Membrane</keyword>
<feature type="domain" description="ABC transmembrane type-2" evidence="10">
    <location>
        <begin position="34"/>
        <end position="253"/>
    </location>
</feature>
<evidence type="ECO:0000256" key="2">
    <source>
        <dbReference type="ARBA" id="ARBA00007783"/>
    </source>
</evidence>
<keyword evidence="3 9" id="KW-0813">Transport</keyword>
<dbReference type="Pfam" id="PF01061">
    <property type="entry name" value="ABC2_membrane"/>
    <property type="match status" value="1"/>
</dbReference>
<feature type="transmembrane region" description="Helical" evidence="9">
    <location>
        <begin position="116"/>
        <end position="135"/>
    </location>
</feature>
<sequence length="261" mass="30585">MNLIGRMQGFYKYKDLLVQLVSRDLKLKYRRSFLGYVWSILNPLLLMLVMTIVFSHIFRFDIANYPVYLIIGQTLYNYMNNSTTHAIYSITDNGPLLKKTYVPKYIFTLAKITSGLVDFLFSLGAMLLVMIFTGISLNFKMLYLPVIAVQLYLFCLGLGMFLAQAAVFFRDIQYIYNVVLMAWMYCTPVFYPMDVLPATLQWLVSHFNPLYIYIQQFRSIVLENQFVSMRFEGLGWLYAFIALLLGCITFFRSQDKFILYI</sequence>
<keyword evidence="6 9" id="KW-0812">Transmembrane</keyword>
<evidence type="ECO:0000259" key="10">
    <source>
        <dbReference type="PROSITE" id="PS51012"/>
    </source>
</evidence>
<name>A0AB73SYU6_9FIRM</name>
<accession>A0AB73SYU6</accession>
<dbReference type="Proteomes" id="UP000245412">
    <property type="component" value="Unassembled WGS sequence"/>
</dbReference>
<feature type="transmembrane region" description="Helical" evidence="9">
    <location>
        <begin position="141"/>
        <end position="162"/>
    </location>
</feature>
<evidence type="ECO:0000256" key="4">
    <source>
        <dbReference type="ARBA" id="ARBA00022475"/>
    </source>
</evidence>
<evidence type="ECO:0000313" key="11">
    <source>
        <dbReference type="EMBL" id="PWJ72625.1"/>
    </source>
</evidence>
<organism evidence="11 12">
    <name type="scientific">Murimonas intestini</name>
    <dbReference type="NCBI Taxonomy" id="1337051"/>
    <lineage>
        <taxon>Bacteria</taxon>
        <taxon>Bacillati</taxon>
        <taxon>Bacillota</taxon>
        <taxon>Clostridia</taxon>
        <taxon>Lachnospirales</taxon>
        <taxon>Lachnospiraceae</taxon>
        <taxon>Murimonas</taxon>
    </lineage>
</organism>